<organism evidence="1 2">
    <name type="scientific">Trapa incisa</name>
    <dbReference type="NCBI Taxonomy" id="236973"/>
    <lineage>
        <taxon>Eukaryota</taxon>
        <taxon>Viridiplantae</taxon>
        <taxon>Streptophyta</taxon>
        <taxon>Embryophyta</taxon>
        <taxon>Tracheophyta</taxon>
        <taxon>Spermatophyta</taxon>
        <taxon>Magnoliopsida</taxon>
        <taxon>eudicotyledons</taxon>
        <taxon>Gunneridae</taxon>
        <taxon>Pentapetalae</taxon>
        <taxon>rosids</taxon>
        <taxon>malvids</taxon>
        <taxon>Myrtales</taxon>
        <taxon>Lythraceae</taxon>
        <taxon>Trapa</taxon>
    </lineage>
</organism>
<keyword evidence="2" id="KW-1185">Reference proteome</keyword>
<evidence type="ECO:0000313" key="1">
    <source>
        <dbReference type="EMBL" id="KAK4771219.1"/>
    </source>
</evidence>
<proteinExistence type="predicted"/>
<name>A0AAN7KRP8_9MYRT</name>
<sequence>MKEPFSRGLFSFSTFLEKYFRYPTLTFSPYLNFLYSKLFFFSWTAVASNPMALGLYTSSHARDELHILDPGPGRQPAAIKEC</sequence>
<comment type="caution">
    <text evidence="1">The sequence shown here is derived from an EMBL/GenBank/DDBJ whole genome shotgun (WGS) entry which is preliminary data.</text>
</comment>
<protein>
    <submittedName>
        <fullName evidence="1">Uncharacterized protein</fullName>
    </submittedName>
</protein>
<dbReference type="AlphaFoldDB" id="A0AAN7KRP8"/>
<gene>
    <name evidence="1" type="ORF">SAY87_031751</name>
</gene>
<dbReference type="Proteomes" id="UP001345219">
    <property type="component" value="Chromosome 24"/>
</dbReference>
<dbReference type="EMBL" id="JAXIOK010000005">
    <property type="protein sequence ID" value="KAK4771219.1"/>
    <property type="molecule type" value="Genomic_DNA"/>
</dbReference>
<evidence type="ECO:0000313" key="2">
    <source>
        <dbReference type="Proteomes" id="UP001345219"/>
    </source>
</evidence>
<reference evidence="1 2" key="1">
    <citation type="journal article" date="2023" name="Hortic Res">
        <title>Pangenome of water caltrop reveals structural variations and asymmetric subgenome divergence after allopolyploidization.</title>
        <authorList>
            <person name="Zhang X."/>
            <person name="Chen Y."/>
            <person name="Wang L."/>
            <person name="Yuan Y."/>
            <person name="Fang M."/>
            <person name="Shi L."/>
            <person name="Lu R."/>
            <person name="Comes H.P."/>
            <person name="Ma Y."/>
            <person name="Chen Y."/>
            <person name="Huang G."/>
            <person name="Zhou Y."/>
            <person name="Zheng Z."/>
            <person name="Qiu Y."/>
        </authorList>
    </citation>
    <scope>NUCLEOTIDE SEQUENCE [LARGE SCALE GENOMIC DNA]</scope>
    <source>
        <tissue evidence="1">Roots</tissue>
    </source>
</reference>
<accession>A0AAN7KRP8</accession>